<reference evidence="7 8" key="1">
    <citation type="submission" date="2019-03" db="EMBL/GenBank/DDBJ databases">
        <title>Genomic Encyclopedia of Type Strains, Phase IV (KMG-IV): sequencing the most valuable type-strain genomes for metagenomic binning, comparative biology and taxonomic classification.</title>
        <authorList>
            <person name="Goeker M."/>
        </authorList>
    </citation>
    <scope>NUCLEOTIDE SEQUENCE [LARGE SCALE GENOMIC DNA]</scope>
    <source>
        <strain evidence="7 8">DSM 15969</strain>
    </source>
</reference>
<comment type="cofactor">
    <cofactor evidence="1">
        <name>pyridoxal 5'-phosphate</name>
        <dbReference type="ChEBI" id="CHEBI:597326"/>
    </cofactor>
</comment>
<feature type="domain" description="Aminotransferase class I/classII large" evidence="6">
    <location>
        <begin position="35"/>
        <end position="383"/>
    </location>
</feature>
<accession>A0A4R1PN43</accession>
<evidence type="ECO:0000256" key="5">
    <source>
        <dbReference type="ARBA" id="ARBA00037974"/>
    </source>
</evidence>
<evidence type="ECO:0000256" key="1">
    <source>
        <dbReference type="ARBA" id="ARBA00001933"/>
    </source>
</evidence>
<dbReference type="Gene3D" id="3.90.1150.10">
    <property type="entry name" value="Aspartate Aminotransferase, domain 1"/>
    <property type="match status" value="1"/>
</dbReference>
<dbReference type="EMBL" id="SLUI01000020">
    <property type="protein sequence ID" value="TCL32737.1"/>
    <property type="molecule type" value="Genomic_DNA"/>
</dbReference>
<dbReference type="InterPro" id="IPR004839">
    <property type="entry name" value="Aminotransferase_I/II_large"/>
</dbReference>
<dbReference type="InterPro" id="IPR015421">
    <property type="entry name" value="PyrdxlP-dep_Trfase_major"/>
</dbReference>
<sequence>MSANRFDIKINRNQSGSAKWDDADFLFGAEGVLPLWVADMDFLAPAPILEAIQKRASHGVFGYPSPRHLGFKALQGWLKKRHDWETDTAWMVSTPGVVTALSLAVQTFTQPGDKIIIQPPVYPPFFASILRNGRQVLENPLREENGHYRIDFEDLASKAKEAKMLIFCNPHNPVGRVWSKTELQQLTKICLENDLLVLSDEIHSDLILKGHRHVPLATLSKEIAPRVITCTAPSKTFNTAGLYTSAVIISDEQVRRQFADQVQTLGIAKNNVFGIAAMEAAYLHGEPWLEELLLYLEANADYIASFFAEKLPKIKVNKPEGTYLAWLDCRELGLTVEQLDAFFAKEAKVGLNNGATFGKQGEGYMRLNFGCSREVLREGLERIEQAYRRAHFL</sequence>
<evidence type="ECO:0000313" key="7">
    <source>
        <dbReference type="EMBL" id="TCL32737.1"/>
    </source>
</evidence>
<keyword evidence="8" id="KW-1185">Reference proteome</keyword>
<dbReference type="InterPro" id="IPR015424">
    <property type="entry name" value="PyrdxlP-dep_Trfase"/>
</dbReference>
<keyword evidence="3" id="KW-0663">Pyridoxal phosphate</keyword>
<dbReference type="GO" id="GO:0047804">
    <property type="term" value="F:cysteine-S-conjugate beta-lyase activity"/>
    <property type="evidence" value="ECO:0007669"/>
    <property type="project" value="UniProtKB-EC"/>
</dbReference>
<dbReference type="InterPro" id="IPR027619">
    <property type="entry name" value="C-S_lyase_PatB-like"/>
</dbReference>
<evidence type="ECO:0000259" key="6">
    <source>
        <dbReference type="Pfam" id="PF00155"/>
    </source>
</evidence>
<dbReference type="PANTHER" id="PTHR43525">
    <property type="entry name" value="PROTEIN MALY"/>
    <property type="match status" value="1"/>
</dbReference>
<dbReference type="SUPFAM" id="SSF53383">
    <property type="entry name" value="PLP-dependent transferases"/>
    <property type="match status" value="1"/>
</dbReference>
<dbReference type="NCBIfam" id="TIGR04350">
    <property type="entry name" value="C_S_lyase_PatB"/>
    <property type="match status" value="1"/>
</dbReference>
<evidence type="ECO:0000313" key="8">
    <source>
        <dbReference type="Proteomes" id="UP000295063"/>
    </source>
</evidence>
<name>A0A4R1PN43_9FIRM</name>
<dbReference type="GO" id="GO:0030170">
    <property type="term" value="F:pyridoxal phosphate binding"/>
    <property type="evidence" value="ECO:0007669"/>
    <property type="project" value="InterPro"/>
</dbReference>
<dbReference type="AlphaFoldDB" id="A0A4R1PN43"/>
<proteinExistence type="inferred from homology"/>
<dbReference type="Gene3D" id="3.40.640.10">
    <property type="entry name" value="Type I PLP-dependent aspartate aminotransferase-like (Major domain)"/>
    <property type="match status" value="1"/>
</dbReference>
<protein>
    <recommendedName>
        <fullName evidence="2">cysteine-S-conjugate beta-lyase</fullName>
        <ecNumber evidence="2">4.4.1.13</ecNumber>
    </recommendedName>
</protein>
<evidence type="ECO:0000256" key="4">
    <source>
        <dbReference type="ARBA" id="ARBA00023239"/>
    </source>
</evidence>
<dbReference type="PANTHER" id="PTHR43525:SF1">
    <property type="entry name" value="PROTEIN MALY"/>
    <property type="match status" value="1"/>
</dbReference>
<evidence type="ECO:0000256" key="2">
    <source>
        <dbReference type="ARBA" id="ARBA00012224"/>
    </source>
</evidence>
<comment type="similarity">
    <text evidence="5">Belongs to the class-II pyridoxal-phosphate-dependent aminotransferase family. MalY/PatB cystathionine beta-lyase subfamily.</text>
</comment>
<dbReference type="OrthoDB" id="9802328at2"/>
<comment type="caution">
    <text evidence="7">The sequence shown here is derived from an EMBL/GenBank/DDBJ whole genome shotgun (WGS) entry which is preliminary data.</text>
</comment>
<dbReference type="InterPro" id="IPR051798">
    <property type="entry name" value="Class-II_PLP-Dep_Aminotrans"/>
</dbReference>
<keyword evidence="4 7" id="KW-0456">Lyase</keyword>
<dbReference type="EC" id="4.4.1.13" evidence="2"/>
<dbReference type="InterPro" id="IPR015422">
    <property type="entry name" value="PyrdxlP-dep_Trfase_small"/>
</dbReference>
<dbReference type="Pfam" id="PF00155">
    <property type="entry name" value="Aminotran_1_2"/>
    <property type="match status" value="1"/>
</dbReference>
<dbReference type="Proteomes" id="UP000295063">
    <property type="component" value="Unassembled WGS sequence"/>
</dbReference>
<gene>
    <name evidence="7" type="ORF">EV210_12058</name>
</gene>
<evidence type="ECO:0000256" key="3">
    <source>
        <dbReference type="ARBA" id="ARBA00022898"/>
    </source>
</evidence>
<dbReference type="RefSeq" id="WP_132083324.1">
    <property type="nucleotide sequence ID" value="NZ_DAMAKO010000006.1"/>
</dbReference>
<dbReference type="CDD" id="cd00609">
    <property type="entry name" value="AAT_like"/>
    <property type="match status" value="1"/>
</dbReference>
<organism evidence="7 8">
    <name type="scientific">Anaerospora hongkongensis</name>
    <dbReference type="NCBI Taxonomy" id="244830"/>
    <lineage>
        <taxon>Bacteria</taxon>
        <taxon>Bacillati</taxon>
        <taxon>Bacillota</taxon>
        <taxon>Negativicutes</taxon>
        <taxon>Selenomonadales</taxon>
        <taxon>Sporomusaceae</taxon>
        <taxon>Anaerospora</taxon>
    </lineage>
</organism>